<keyword evidence="3 5" id="KW-0687">Ribonucleoprotein</keyword>
<evidence type="ECO:0000256" key="5">
    <source>
        <dbReference type="HAMAP-Rule" id="MF_00374"/>
    </source>
</evidence>
<dbReference type="AlphaFoldDB" id="A0A7W5UXG3"/>
<dbReference type="EMBL" id="JACICA010000011">
    <property type="protein sequence ID" value="MBB3703354.1"/>
    <property type="molecule type" value="Genomic_DNA"/>
</dbReference>
<dbReference type="CDD" id="cd00427">
    <property type="entry name" value="Ribosomal_L29_HIP"/>
    <property type="match status" value="1"/>
</dbReference>
<organism evidence="7 8">
    <name type="scientific">Alloprevotella rava</name>
    <dbReference type="NCBI Taxonomy" id="671218"/>
    <lineage>
        <taxon>Bacteria</taxon>
        <taxon>Pseudomonadati</taxon>
        <taxon>Bacteroidota</taxon>
        <taxon>Bacteroidia</taxon>
        <taxon>Bacteroidales</taxon>
        <taxon>Prevotellaceae</taxon>
        <taxon>Alloprevotella</taxon>
    </lineage>
</organism>
<evidence type="ECO:0000313" key="7">
    <source>
        <dbReference type="EMBL" id="MBB3703354.1"/>
    </source>
</evidence>
<gene>
    <name evidence="5" type="primary">rpmC</name>
    <name evidence="7" type="ORF">FHS60_001836</name>
</gene>
<dbReference type="InterPro" id="IPR001854">
    <property type="entry name" value="Ribosomal_uL29"/>
</dbReference>
<sequence>MKIAEIRKIAANELQERLDAEVEKYNQMLLNHSVSPLENPAQIKEARRTIAKIKTVLRENELNNK</sequence>
<dbReference type="GO" id="GO:0006412">
    <property type="term" value="P:translation"/>
    <property type="evidence" value="ECO:0007669"/>
    <property type="project" value="UniProtKB-UniRule"/>
</dbReference>
<dbReference type="GO" id="GO:0003735">
    <property type="term" value="F:structural constituent of ribosome"/>
    <property type="evidence" value="ECO:0007669"/>
    <property type="project" value="InterPro"/>
</dbReference>
<evidence type="ECO:0000256" key="2">
    <source>
        <dbReference type="ARBA" id="ARBA00022980"/>
    </source>
</evidence>
<dbReference type="SUPFAM" id="SSF46561">
    <property type="entry name" value="Ribosomal protein L29 (L29p)"/>
    <property type="match status" value="1"/>
</dbReference>
<dbReference type="Gene3D" id="1.10.287.310">
    <property type="match status" value="1"/>
</dbReference>
<keyword evidence="6" id="KW-0175">Coiled coil</keyword>
<evidence type="ECO:0000256" key="4">
    <source>
        <dbReference type="ARBA" id="ARBA00035204"/>
    </source>
</evidence>
<dbReference type="HAMAP" id="MF_00374">
    <property type="entry name" value="Ribosomal_uL29"/>
    <property type="match status" value="1"/>
</dbReference>
<dbReference type="NCBIfam" id="TIGR00012">
    <property type="entry name" value="L29"/>
    <property type="match status" value="1"/>
</dbReference>
<evidence type="ECO:0000313" key="8">
    <source>
        <dbReference type="Proteomes" id="UP000541425"/>
    </source>
</evidence>
<evidence type="ECO:0000256" key="3">
    <source>
        <dbReference type="ARBA" id="ARBA00023274"/>
    </source>
</evidence>
<name>A0A7W5UXG3_9BACT</name>
<dbReference type="Pfam" id="PF00831">
    <property type="entry name" value="Ribosomal_L29"/>
    <property type="match status" value="1"/>
</dbReference>
<dbReference type="InterPro" id="IPR018254">
    <property type="entry name" value="Ribosomal_uL29_CS"/>
</dbReference>
<evidence type="ECO:0000256" key="1">
    <source>
        <dbReference type="ARBA" id="ARBA00009254"/>
    </source>
</evidence>
<keyword evidence="2 5" id="KW-0689">Ribosomal protein</keyword>
<dbReference type="Proteomes" id="UP000541425">
    <property type="component" value="Unassembled WGS sequence"/>
</dbReference>
<dbReference type="PROSITE" id="PS00579">
    <property type="entry name" value="RIBOSOMAL_L29"/>
    <property type="match status" value="1"/>
</dbReference>
<feature type="coiled-coil region" evidence="6">
    <location>
        <begin position="11"/>
        <end position="63"/>
    </location>
</feature>
<protein>
    <recommendedName>
        <fullName evidence="4 5">Large ribosomal subunit protein uL29</fullName>
    </recommendedName>
</protein>
<dbReference type="GO" id="GO:1990904">
    <property type="term" value="C:ribonucleoprotein complex"/>
    <property type="evidence" value="ECO:0007669"/>
    <property type="project" value="UniProtKB-KW"/>
</dbReference>
<dbReference type="RefSeq" id="WP_009348415.1">
    <property type="nucleotide sequence ID" value="NZ_JACICA010000011.1"/>
</dbReference>
<dbReference type="GO" id="GO:0005840">
    <property type="term" value="C:ribosome"/>
    <property type="evidence" value="ECO:0007669"/>
    <property type="project" value="UniProtKB-KW"/>
</dbReference>
<proteinExistence type="inferred from homology"/>
<comment type="caution">
    <text evidence="7">The sequence shown here is derived from an EMBL/GenBank/DDBJ whole genome shotgun (WGS) entry which is preliminary data.</text>
</comment>
<evidence type="ECO:0000256" key="6">
    <source>
        <dbReference type="SAM" id="Coils"/>
    </source>
</evidence>
<accession>A0A7W5UXG3</accession>
<dbReference type="InterPro" id="IPR036049">
    <property type="entry name" value="Ribosomal_uL29_sf"/>
</dbReference>
<reference evidence="7 8" key="1">
    <citation type="submission" date="2020-08" db="EMBL/GenBank/DDBJ databases">
        <title>Genomic Encyclopedia of Type Strains, Phase IV (KMG-IV): sequencing the most valuable type-strain genomes for metagenomic binning, comparative biology and taxonomic classification.</title>
        <authorList>
            <person name="Goeker M."/>
        </authorList>
    </citation>
    <scope>NUCLEOTIDE SEQUENCE [LARGE SCALE GENOMIC DNA]</scope>
    <source>
        <strain evidence="7 8">DSM 22548</strain>
    </source>
</reference>
<comment type="similarity">
    <text evidence="1 5">Belongs to the universal ribosomal protein uL29 family.</text>
</comment>